<protein>
    <submittedName>
        <fullName evidence="1">Uncharacterized protein</fullName>
    </submittedName>
</protein>
<reference evidence="1" key="1">
    <citation type="submission" date="2015-07" db="EMBL/GenBank/DDBJ databases">
        <title>MeaNS - Measles Nucleotide Surveillance Program.</title>
        <authorList>
            <person name="Tran T."/>
            <person name="Druce J."/>
        </authorList>
    </citation>
    <scope>NUCLEOTIDE SEQUENCE</scope>
    <source>
        <strain evidence="1">UCB-OBI-ISO-001</strain>
        <tissue evidence="1">Gonad</tissue>
    </source>
</reference>
<gene>
    <name evidence="1" type="ORF">OCBIM_22001247mg</name>
</gene>
<dbReference type="EMBL" id="KQ424238">
    <property type="protein sequence ID" value="KOF71301.1"/>
    <property type="molecule type" value="Genomic_DNA"/>
</dbReference>
<proteinExistence type="predicted"/>
<name>A0A0L8G2P9_OCTBM</name>
<organism evidence="1">
    <name type="scientific">Octopus bimaculoides</name>
    <name type="common">California two-spotted octopus</name>
    <dbReference type="NCBI Taxonomy" id="37653"/>
    <lineage>
        <taxon>Eukaryota</taxon>
        <taxon>Metazoa</taxon>
        <taxon>Spiralia</taxon>
        <taxon>Lophotrochozoa</taxon>
        <taxon>Mollusca</taxon>
        <taxon>Cephalopoda</taxon>
        <taxon>Coleoidea</taxon>
        <taxon>Octopodiformes</taxon>
        <taxon>Octopoda</taxon>
        <taxon>Incirrata</taxon>
        <taxon>Octopodidae</taxon>
        <taxon>Octopus</taxon>
    </lineage>
</organism>
<dbReference type="AlphaFoldDB" id="A0A0L8G2P9"/>
<sequence>MGFLQFLSTKSTPKDLVVQEELRASAKYCILQRDSAETHRPLNKLYKENSNNIAYNKANKTNALIAYFLIAQYSVIHRKTIQITYANKNVKSTLVNIVGVI</sequence>
<evidence type="ECO:0000313" key="1">
    <source>
        <dbReference type="EMBL" id="KOF71301.1"/>
    </source>
</evidence>
<accession>A0A0L8G2P9</accession>